<dbReference type="EMBL" id="JARKIE010000012">
    <property type="protein sequence ID" value="KAJ7703502.1"/>
    <property type="molecule type" value="Genomic_DNA"/>
</dbReference>
<feature type="region of interest" description="Disordered" evidence="1">
    <location>
        <begin position="94"/>
        <end position="129"/>
    </location>
</feature>
<dbReference type="AlphaFoldDB" id="A0AAD7GNQ0"/>
<accession>A0AAD7GNQ0</accession>
<protein>
    <submittedName>
        <fullName evidence="2">Uncharacterized protein</fullName>
    </submittedName>
</protein>
<evidence type="ECO:0000313" key="2">
    <source>
        <dbReference type="EMBL" id="KAJ7703502.1"/>
    </source>
</evidence>
<feature type="compositionally biased region" description="Polar residues" evidence="1">
    <location>
        <begin position="109"/>
        <end position="119"/>
    </location>
</feature>
<organism evidence="2 3">
    <name type="scientific">Mycena rosella</name>
    <name type="common">Pink bonnet</name>
    <name type="synonym">Agaricus rosellus</name>
    <dbReference type="NCBI Taxonomy" id="1033263"/>
    <lineage>
        <taxon>Eukaryota</taxon>
        <taxon>Fungi</taxon>
        <taxon>Dikarya</taxon>
        <taxon>Basidiomycota</taxon>
        <taxon>Agaricomycotina</taxon>
        <taxon>Agaricomycetes</taxon>
        <taxon>Agaricomycetidae</taxon>
        <taxon>Agaricales</taxon>
        <taxon>Marasmiineae</taxon>
        <taxon>Mycenaceae</taxon>
        <taxon>Mycena</taxon>
    </lineage>
</organism>
<evidence type="ECO:0000256" key="1">
    <source>
        <dbReference type="SAM" id="MobiDB-lite"/>
    </source>
</evidence>
<dbReference type="Proteomes" id="UP001221757">
    <property type="component" value="Unassembled WGS sequence"/>
</dbReference>
<proteinExistence type="predicted"/>
<comment type="caution">
    <text evidence="2">The sequence shown here is derived from an EMBL/GenBank/DDBJ whole genome shotgun (WGS) entry which is preliminary data.</text>
</comment>
<reference evidence="2" key="1">
    <citation type="submission" date="2023-03" db="EMBL/GenBank/DDBJ databases">
        <title>Massive genome expansion in bonnet fungi (Mycena s.s.) driven by repeated elements and novel gene families across ecological guilds.</title>
        <authorList>
            <consortium name="Lawrence Berkeley National Laboratory"/>
            <person name="Harder C.B."/>
            <person name="Miyauchi S."/>
            <person name="Viragh M."/>
            <person name="Kuo A."/>
            <person name="Thoen E."/>
            <person name="Andreopoulos B."/>
            <person name="Lu D."/>
            <person name="Skrede I."/>
            <person name="Drula E."/>
            <person name="Henrissat B."/>
            <person name="Morin E."/>
            <person name="Kohler A."/>
            <person name="Barry K."/>
            <person name="LaButti K."/>
            <person name="Morin E."/>
            <person name="Salamov A."/>
            <person name="Lipzen A."/>
            <person name="Mereny Z."/>
            <person name="Hegedus B."/>
            <person name="Baldrian P."/>
            <person name="Stursova M."/>
            <person name="Weitz H."/>
            <person name="Taylor A."/>
            <person name="Grigoriev I.V."/>
            <person name="Nagy L.G."/>
            <person name="Martin F."/>
            <person name="Kauserud H."/>
        </authorList>
    </citation>
    <scope>NUCLEOTIDE SEQUENCE</scope>
    <source>
        <strain evidence="2">CBHHK067</strain>
    </source>
</reference>
<feature type="compositionally biased region" description="Acidic residues" evidence="1">
    <location>
        <begin position="466"/>
        <end position="486"/>
    </location>
</feature>
<evidence type="ECO:0000313" key="3">
    <source>
        <dbReference type="Proteomes" id="UP001221757"/>
    </source>
</evidence>
<keyword evidence="3" id="KW-1185">Reference proteome</keyword>
<sequence length="541" mass="61266">MHLTNCLAYIPDLWFHTKFTESTQFKTVIKVWAKEARESRLRMVICDRTFELVEEYLAALTYDGPVGLTCDDTKLFSGLRMYYDAKNKADYLIRSDEGSPGRHERRQRNQGSRLVSNHSSSRRHTPRCCSDAYRERHDRGLTASSYRKDPIRLALAAYSCYLLCLRWNGIERSVQRKLVETEQKIIKYTVTSPIPGAPDLELAITTFFDYPVTFSNNLFTGARVLTFGNYTAISRRIYEMAMVPGSPLFRRDVERLEREDDAAATRLFCATVLEYLSEKHPEYIGEIVYLFSREIIKLALRAQYFVDAWENYLDAIGYKYGHCFLSREAVDIARNTSLSFLGIIRVNPASTNSATRNSRDIVKDFTFLDSIFMIPKLRVTMHEAILSGKTSHANTYFEALGADLAALAIYPSNEEIQMAARPAAAESDSLVTLLGIAYPITPKPRPHAPVLSTLPTIGAWFNGDASESEAEDGTESDPESEEEFDNDNVHTNAISEAEELQVIIDMYEHANAPLLSARVDRKIMSLTCASIAITADEQMRM</sequence>
<name>A0AAD7GNQ0_MYCRO</name>
<feature type="region of interest" description="Disordered" evidence="1">
    <location>
        <begin position="464"/>
        <end position="488"/>
    </location>
</feature>
<gene>
    <name evidence="2" type="ORF">B0H17DRAFT_1127137</name>
</gene>